<dbReference type="EMBL" id="CAIIXF020000001">
    <property type="protein sequence ID" value="CAH1775019.1"/>
    <property type="molecule type" value="Genomic_DNA"/>
</dbReference>
<name>A0A8S4N3F2_OWEFU</name>
<protein>
    <submittedName>
        <fullName evidence="1">Uncharacterized protein</fullName>
    </submittedName>
</protein>
<comment type="caution">
    <text evidence="1">The sequence shown here is derived from an EMBL/GenBank/DDBJ whole genome shotgun (WGS) entry which is preliminary data.</text>
</comment>
<feature type="non-terminal residue" evidence="1">
    <location>
        <position position="1"/>
    </location>
</feature>
<sequence length="166" mass="19128">LIYLVSADLKFASRAVFGDSCLARMRMTNKRHMFVLAATVHLIIITNLTCEVQGLNGCEISPNKTIIFGRKWWSRPDFCIMCKCTRKEGLSCRYYKGGRKKCRYGCLHGPVIYNVGSEISRNEKRVCECTTGRVIKCYERGQFDWIKWAPWSECANCKTHPSNRKV</sequence>
<organism evidence="1 2">
    <name type="scientific">Owenia fusiformis</name>
    <name type="common">Polychaete worm</name>
    <dbReference type="NCBI Taxonomy" id="6347"/>
    <lineage>
        <taxon>Eukaryota</taxon>
        <taxon>Metazoa</taxon>
        <taxon>Spiralia</taxon>
        <taxon>Lophotrochozoa</taxon>
        <taxon>Annelida</taxon>
        <taxon>Polychaeta</taxon>
        <taxon>Sedentaria</taxon>
        <taxon>Canalipalpata</taxon>
        <taxon>Sabellida</taxon>
        <taxon>Oweniida</taxon>
        <taxon>Oweniidae</taxon>
        <taxon>Owenia</taxon>
    </lineage>
</organism>
<feature type="non-terminal residue" evidence="1">
    <location>
        <position position="166"/>
    </location>
</feature>
<gene>
    <name evidence="1" type="ORF">OFUS_LOCUS2378</name>
</gene>
<reference evidence="1" key="1">
    <citation type="submission" date="2022-03" db="EMBL/GenBank/DDBJ databases">
        <authorList>
            <person name="Martin C."/>
        </authorList>
    </citation>
    <scope>NUCLEOTIDE SEQUENCE</scope>
</reference>
<accession>A0A8S4N3F2</accession>
<dbReference type="AlphaFoldDB" id="A0A8S4N3F2"/>
<dbReference type="Proteomes" id="UP000749559">
    <property type="component" value="Unassembled WGS sequence"/>
</dbReference>
<evidence type="ECO:0000313" key="1">
    <source>
        <dbReference type="EMBL" id="CAH1775019.1"/>
    </source>
</evidence>
<proteinExistence type="predicted"/>
<keyword evidence="2" id="KW-1185">Reference proteome</keyword>
<evidence type="ECO:0000313" key="2">
    <source>
        <dbReference type="Proteomes" id="UP000749559"/>
    </source>
</evidence>